<organism evidence="2 3">
    <name type="scientific">Pseudochrobactrum asaccharolyticum</name>
    <dbReference type="NCBI Taxonomy" id="354351"/>
    <lineage>
        <taxon>Bacteria</taxon>
        <taxon>Pseudomonadati</taxon>
        <taxon>Pseudomonadota</taxon>
        <taxon>Alphaproteobacteria</taxon>
        <taxon>Hyphomicrobiales</taxon>
        <taxon>Brucellaceae</taxon>
        <taxon>Pseudochrobactrum</taxon>
    </lineage>
</organism>
<dbReference type="RefSeq" id="WP_113942740.1">
    <property type="nucleotide sequence ID" value="NZ_JBHEEG010000003.1"/>
</dbReference>
<feature type="transmembrane region" description="Helical" evidence="1">
    <location>
        <begin position="12"/>
        <end position="38"/>
    </location>
</feature>
<dbReference type="EMBL" id="QNRH01000001">
    <property type="protein sequence ID" value="RBO98821.1"/>
    <property type="molecule type" value="Genomic_DNA"/>
</dbReference>
<dbReference type="AlphaFoldDB" id="A0A366E8X4"/>
<name>A0A366E8X4_9HYPH</name>
<feature type="transmembrane region" description="Helical" evidence="1">
    <location>
        <begin position="75"/>
        <end position="96"/>
    </location>
</feature>
<dbReference type="Proteomes" id="UP000252893">
    <property type="component" value="Unassembled WGS sequence"/>
</dbReference>
<feature type="transmembrane region" description="Helical" evidence="1">
    <location>
        <begin position="245"/>
        <end position="266"/>
    </location>
</feature>
<dbReference type="Pfam" id="PF09991">
    <property type="entry name" value="DUF2232"/>
    <property type="match status" value="1"/>
</dbReference>
<keyword evidence="1" id="KW-0472">Membrane</keyword>
<feature type="transmembrane region" description="Helical" evidence="1">
    <location>
        <begin position="174"/>
        <end position="199"/>
    </location>
</feature>
<evidence type="ECO:0000256" key="1">
    <source>
        <dbReference type="SAM" id="Phobius"/>
    </source>
</evidence>
<accession>A0A366E8X4</accession>
<reference evidence="2 3" key="1">
    <citation type="submission" date="2018-06" db="EMBL/GenBank/DDBJ databases">
        <title>Genomic Encyclopedia of Type Strains, Phase IV (KMG-IV): sequencing the most valuable type-strain genomes for metagenomic binning, comparative biology and taxonomic classification.</title>
        <authorList>
            <person name="Goeker M."/>
        </authorList>
    </citation>
    <scope>NUCLEOTIDE SEQUENCE [LARGE SCALE GENOMIC DNA]</scope>
    <source>
        <strain evidence="2 3">DSM 25619</strain>
    </source>
</reference>
<dbReference type="InterPro" id="IPR018710">
    <property type="entry name" value="DUF2232"/>
</dbReference>
<comment type="caution">
    <text evidence="2">The sequence shown here is derived from an EMBL/GenBank/DDBJ whole genome shotgun (WGS) entry which is preliminary data.</text>
</comment>
<sequence length="319" mass="33792">MNYNSKHIGTGVLAGLAAALLASGVLVQSGLAMVLYVLTPLPIFIAALGWGTAAGLIAAATASIAVAIFAAPMVAVLIALTSFIPAATGAYLAGLARPAQELGGPKDALVWYPLPDIMFRLALLVSVSFVIVGSIIGYGEEMVRELTGAMIASLLASDPQFNASDDFREMLQQFLLFGLPAIQAATSLMFLTANFYLALRITERSGVLRRPRDNWPATLRMPRPALLVFALTFASSMFLSGPASMIATTFAGALAAGFIMAGLALIHWRTRGATWRPFALWLAYFLLIIFAFSALVFLVFGLLDTSRGAPLSKDPSQNS</sequence>
<evidence type="ECO:0000313" key="3">
    <source>
        <dbReference type="Proteomes" id="UP000252893"/>
    </source>
</evidence>
<gene>
    <name evidence="2" type="ORF">DFR47_101422</name>
</gene>
<proteinExistence type="predicted"/>
<keyword evidence="1" id="KW-1133">Transmembrane helix</keyword>
<protein>
    <submittedName>
        <fullName evidence="2">Putative membrane protein DUF2232</fullName>
    </submittedName>
</protein>
<keyword evidence="1" id="KW-0812">Transmembrane</keyword>
<dbReference type="OrthoDB" id="8454704at2"/>
<feature type="transmembrane region" description="Helical" evidence="1">
    <location>
        <begin position="278"/>
        <end position="303"/>
    </location>
</feature>
<feature type="transmembrane region" description="Helical" evidence="1">
    <location>
        <begin position="45"/>
        <end position="69"/>
    </location>
</feature>
<feature type="transmembrane region" description="Helical" evidence="1">
    <location>
        <begin position="117"/>
        <end position="138"/>
    </location>
</feature>
<evidence type="ECO:0000313" key="2">
    <source>
        <dbReference type="EMBL" id="RBO98821.1"/>
    </source>
</evidence>
<keyword evidence="3" id="KW-1185">Reference proteome</keyword>